<dbReference type="Proteomes" id="UP000199170">
    <property type="component" value="Unassembled WGS sequence"/>
</dbReference>
<dbReference type="OrthoDB" id="284643at2157"/>
<gene>
    <name evidence="1" type="ORF">SAMN04487946_1247</name>
</gene>
<name>A0A1H3KX43_9EURY</name>
<protein>
    <submittedName>
        <fullName evidence="1">Uncharacterized protein</fullName>
    </submittedName>
</protein>
<dbReference type="EMBL" id="FNPB01000024">
    <property type="protein sequence ID" value="SDY56721.1"/>
    <property type="molecule type" value="Genomic_DNA"/>
</dbReference>
<keyword evidence="2" id="KW-1185">Reference proteome</keyword>
<organism evidence="1 2">
    <name type="scientific">Halobellus clavatus</name>
    <dbReference type="NCBI Taxonomy" id="660517"/>
    <lineage>
        <taxon>Archaea</taxon>
        <taxon>Methanobacteriati</taxon>
        <taxon>Methanobacteriota</taxon>
        <taxon>Stenosarchaea group</taxon>
        <taxon>Halobacteria</taxon>
        <taxon>Halobacteriales</taxon>
        <taxon>Haloferacaceae</taxon>
        <taxon>Halobellus</taxon>
    </lineage>
</organism>
<reference evidence="2" key="1">
    <citation type="submission" date="2016-10" db="EMBL/GenBank/DDBJ databases">
        <authorList>
            <person name="Varghese N."/>
            <person name="Submissions S."/>
        </authorList>
    </citation>
    <scope>NUCLEOTIDE SEQUENCE [LARGE SCALE GENOMIC DNA]</scope>
    <source>
        <strain evidence="2">CGMCC 1.10118</strain>
    </source>
</reference>
<dbReference type="AlphaFoldDB" id="A0A1H3KX43"/>
<dbReference type="RefSeq" id="WP_089769923.1">
    <property type="nucleotide sequence ID" value="NZ_FNPB01000024.1"/>
</dbReference>
<evidence type="ECO:0000313" key="1">
    <source>
        <dbReference type="EMBL" id="SDY56721.1"/>
    </source>
</evidence>
<proteinExistence type="predicted"/>
<evidence type="ECO:0000313" key="2">
    <source>
        <dbReference type="Proteomes" id="UP000199170"/>
    </source>
</evidence>
<accession>A0A1H3KX43</accession>
<sequence>MSGCVSCGAPTQRRKCRECALSERGTERAEEPESLPDCPSCGGDTSGEGVTCYKCRGDRVETDDGRVRLEGPVFHVVCHGCEYEDVIDGDRVLAAVSERVHRKRTDHRVEYEEVSR</sequence>